<name>A0AB73BGU2_9GAMM</name>
<organism evidence="5 6">
    <name type="scientific">Pseudoalteromonas fuliginea</name>
    <dbReference type="NCBI Taxonomy" id="1872678"/>
    <lineage>
        <taxon>Bacteria</taxon>
        <taxon>Pseudomonadati</taxon>
        <taxon>Pseudomonadota</taxon>
        <taxon>Gammaproteobacteria</taxon>
        <taxon>Alteromonadales</taxon>
        <taxon>Pseudoalteromonadaceae</taxon>
        <taxon>Pseudoalteromonas</taxon>
    </lineage>
</organism>
<feature type="domain" description="ATP-dependent RecD2 DNA helicase-like helix-hairpin-helix" evidence="4">
    <location>
        <begin position="162"/>
        <end position="246"/>
    </location>
</feature>
<comment type="caution">
    <text evidence="5">The sequence shown here is derived from an EMBL/GenBank/DDBJ whole genome shotgun (WGS) entry which is preliminary data.</text>
</comment>
<gene>
    <name evidence="5" type="ORF">EU508_10815</name>
</gene>
<dbReference type="InterPro" id="IPR027417">
    <property type="entry name" value="P-loop_NTPase"/>
</dbReference>
<keyword evidence="1" id="KW-0547">Nucleotide-binding</keyword>
<sequence length="743" mass="82916">MVNVVVDVEVKRVRYKSGNGCVFKAIILNNEGLHSDKQVNVLLTGKLAGEGFRLYQGQRFKVKARQHGEYINKHTGEVEQQIKATSIVEHQPKGENFISYITFNETFANIGVKTVTALYKAFGQDIYRLLDEKNFKALLQVEELTEDKAHTLILGWHHDKKGKLVEWLELYRLPVWLGRKLIAAYSNDAVDKLEADPYRLIAFAMTWKKVDKIATEQFVIKHDDPRRLHAAVTEVLFTAYTDDGNTALDAETLIKSVSKLIGRDLAKLSLKQVYVNGGFVMLNPDLYQSRGALLQESFIAGEIYNRTITQEERMDGSIQKYLTTWQQANYPLTSEQIQAVYYGLSKPLSVITGGAGVGKTSVLDSLLYVLNHSGGQAIQMALAGRAAKRMQESTGKEAITIAGFLNKLDQGKLQSATHIIIDECSMVDLYSLVRVFKRLKPSQKIILVGDPAQLPPVGAGKVFHVLSDELSVPVTRLTKVWRQDESTGIPMVSQSVREGVWTELPTYCGKATGVTVVSADTENIFGQIEKIFDELGGIDEQADVKIICPTTKDCDWGTLGINRKLSNKYVGDNQQVCLNRGNVAQEPTGLMVGDMVMATVNNWEKDIMNGSLGKITRLATIREIEDAQRANLPLPIISVAFDNEEVLLDENDIDTLQWGYAITCHKAQGSQFRRVIIPVINGKMIDRTWIYTALTRGVEQVVFVGNVELIKRAVNKPPTVEQRIVGLNHHLDKLRLNKLSKSA</sequence>
<evidence type="ECO:0008006" key="7">
    <source>
        <dbReference type="Google" id="ProtNLM"/>
    </source>
</evidence>
<dbReference type="Gene3D" id="3.40.50.300">
    <property type="entry name" value="P-loop containing nucleotide triphosphate hydrolases"/>
    <property type="match status" value="2"/>
</dbReference>
<dbReference type="CDD" id="cd17933">
    <property type="entry name" value="DEXSc_RecD-like"/>
    <property type="match status" value="1"/>
</dbReference>
<proteinExistence type="predicted"/>
<dbReference type="Gene3D" id="2.30.30.940">
    <property type="match status" value="1"/>
</dbReference>
<dbReference type="SUPFAM" id="SSF52540">
    <property type="entry name" value="P-loop containing nucleoside triphosphate hydrolases"/>
    <property type="match status" value="2"/>
</dbReference>
<evidence type="ECO:0000313" key="5">
    <source>
        <dbReference type="EMBL" id="KAA1160225.1"/>
    </source>
</evidence>
<dbReference type="GO" id="GO:0003678">
    <property type="term" value="F:DNA helicase activity"/>
    <property type="evidence" value="ECO:0007669"/>
    <property type="project" value="UniProtKB-ARBA"/>
</dbReference>
<dbReference type="CDD" id="cd18809">
    <property type="entry name" value="SF1_C_RecD"/>
    <property type="match status" value="1"/>
</dbReference>
<dbReference type="EMBL" id="SEUK01000049">
    <property type="protein sequence ID" value="KAA1160225.1"/>
    <property type="molecule type" value="Genomic_DNA"/>
</dbReference>
<evidence type="ECO:0000259" key="4">
    <source>
        <dbReference type="Pfam" id="PF14490"/>
    </source>
</evidence>
<dbReference type="Proteomes" id="UP000324162">
    <property type="component" value="Unassembled WGS sequence"/>
</dbReference>
<dbReference type="PANTHER" id="PTHR43788">
    <property type="entry name" value="DNA2/NAM7 HELICASE FAMILY MEMBER"/>
    <property type="match status" value="1"/>
</dbReference>
<dbReference type="Gene3D" id="1.10.10.2220">
    <property type="match status" value="1"/>
</dbReference>
<feature type="domain" description="UvrD-like helicase C-terminal" evidence="3">
    <location>
        <begin position="659"/>
        <end position="704"/>
    </location>
</feature>
<evidence type="ECO:0000259" key="3">
    <source>
        <dbReference type="Pfam" id="PF13538"/>
    </source>
</evidence>
<dbReference type="RefSeq" id="WP_149614347.1">
    <property type="nucleotide sequence ID" value="NZ_SEUK01000049.1"/>
</dbReference>
<protein>
    <recommendedName>
        <fullName evidence="7">AAA family ATPase</fullName>
    </recommendedName>
</protein>
<dbReference type="AlphaFoldDB" id="A0AB73BGU2"/>
<accession>A0AB73BGU2</accession>
<dbReference type="Pfam" id="PF13604">
    <property type="entry name" value="AAA_30"/>
    <property type="match status" value="1"/>
</dbReference>
<keyword evidence="2" id="KW-0067">ATP-binding</keyword>
<dbReference type="InterPro" id="IPR029493">
    <property type="entry name" value="RecD2-like_HHH"/>
</dbReference>
<evidence type="ECO:0000256" key="1">
    <source>
        <dbReference type="ARBA" id="ARBA00022741"/>
    </source>
</evidence>
<dbReference type="GO" id="GO:0005524">
    <property type="term" value="F:ATP binding"/>
    <property type="evidence" value="ECO:0007669"/>
    <property type="project" value="UniProtKB-KW"/>
</dbReference>
<dbReference type="Pfam" id="PF14490">
    <property type="entry name" value="HHH_RecD2"/>
    <property type="match status" value="1"/>
</dbReference>
<dbReference type="PANTHER" id="PTHR43788:SF6">
    <property type="entry name" value="DNA HELICASE B"/>
    <property type="match status" value="1"/>
</dbReference>
<evidence type="ECO:0000313" key="6">
    <source>
        <dbReference type="Proteomes" id="UP000324162"/>
    </source>
</evidence>
<dbReference type="InterPro" id="IPR027785">
    <property type="entry name" value="UvrD-like_helicase_C"/>
</dbReference>
<dbReference type="Pfam" id="PF13538">
    <property type="entry name" value="UvrD_C_2"/>
    <property type="match status" value="1"/>
</dbReference>
<reference evidence="5 6" key="1">
    <citation type="submission" date="2019-01" db="EMBL/GenBank/DDBJ databases">
        <title>Genome sequences of marine Pseudoalteromonas species.</title>
        <authorList>
            <person name="Boraston A.B."/>
            <person name="Hehemann J.-H."/>
            <person name="Vickers C.J."/>
            <person name="Salama-Alber O."/>
            <person name="Abe K."/>
            <person name="Hettle A.J."/>
        </authorList>
    </citation>
    <scope>NUCLEOTIDE SEQUENCE [LARGE SCALE GENOMIC DNA]</scope>
    <source>
        <strain evidence="5 6">PS42</strain>
    </source>
</reference>
<evidence type="ECO:0000256" key="2">
    <source>
        <dbReference type="ARBA" id="ARBA00022840"/>
    </source>
</evidence>
<dbReference type="InterPro" id="IPR050534">
    <property type="entry name" value="Coronavir_polyprotein_1ab"/>
</dbReference>